<feature type="transmembrane region" description="Helical" evidence="2">
    <location>
        <begin position="167"/>
        <end position="185"/>
    </location>
</feature>
<evidence type="ECO:0000313" key="4">
    <source>
        <dbReference type="Proteomes" id="UP000030016"/>
    </source>
</evidence>
<keyword evidence="1" id="KW-0175">Coiled coil</keyword>
<proteinExistence type="predicted"/>
<feature type="transmembrane region" description="Helical" evidence="2">
    <location>
        <begin position="344"/>
        <end position="362"/>
    </location>
</feature>
<dbReference type="GO" id="GO:0140359">
    <property type="term" value="F:ABC-type transporter activity"/>
    <property type="evidence" value="ECO:0007669"/>
    <property type="project" value="InterPro"/>
</dbReference>
<dbReference type="GO" id="GO:0005886">
    <property type="term" value="C:plasma membrane"/>
    <property type="evidence" value="ECO:0007669"/>
    <property type="project" value="UniProtKB-SubCell"/>
</dbReference>
<feature type="transmembrane region" description="Helical" evidence="2">
    <location>
        <begin position="20"/>
        <end position="39"/>
    </location>
</feature>
<sequence length="400" mass="45727">MIFTLIKNEFIKLMSRKKTYVVIIAFILLLGFIGFGVYNSAKHMKENNKPENRIARQHEQIKSLNEMKNDPKISKEDKKQFDNEINEAYKRIDEIKEEVRKGKVDWRVTLKKEIKDTEEQLKQSKIDDEEKERLTLDLQQKKYLLSHDIEPNENNFDVKAIDYLQQVFMLLGALFLVVGVIVFGSDMVSGEYTPPTMKFLLTEPVSRGKILFSKFITLVVSSTVFIVGIELIAFLIMGLIFKFGDFNYPVQVGTKFVQNLAVKPEMGQSAVKAIAGTTFIIPMWKHIINMFLLQALFIVACTAFTFVLSTVLKSSMVSMSLSIVLVIVFNIFSEFPALKKIGQYLFVSFGNVDSVLTGQLVYKFSNINLTPTFSITILLVWTAICYIISHVVFVKKDILI</sequence>
<organism evidence="3 4">
    <name type="scientific">Clostridium novyi A str. 4570</name>
    <dbReference type="NCBI Taxonomy" id="1444290"/>
    <lineage>
        <taxon>Bacteria</taxon>
        <taxon>Bacillati</taxon>
        <taxon>Bacillota</taxon>
        <taxon>Clostridia</taxon>
        <taxon>Eubacteriales</taxon>
        <taxon>Clostridiaceae</taxon>
        <taxon>Clostridium</taxon>
    </lineage>
</organism>
<dbReference type="RefSeq" id="WP_039250430.1">
    <property type="nucleotide sequence ID" value="NZ_JDRX01000023.1"/>
</dbReference>
<dbReference type="Pfam" id="PF12679">
    <property type="entry name" value="ABC2_membrane_2"/>
    <property type="match status" value="1"/>
</dbReference>
<feature type="transmembrane region" description="Helical" evidence="2">
    <location>
        <begin position="374"/>
        <end position="394"/>
    </location>
</feature>
<evidence type="ECO:0000313" key="3">
    <source>
        <dbReference type="EMBL" id="KGN01157.1"/>
    </source>
</evidence>
<protein>
    <submittedName>
        <fullName evidence="3">ABC transporter permease</fullName>
    </submittedName>
</protein>
<keyword evidence="2" id="KW-0472">Membrane</keyword>
<name>A0AA89CR40_CLONO</name>
<keyword evidence="2" id="KW-1133">Transmembrane helix</keyword>
<gene>
    <name evidence="3" type="ORF">Z969_08710</name>
</gene>
<comment type="caution">
    <text evidence="3">The sequence shown here is derived from an EMBL/GenBank/DDBJ whole genome shotgun (WGS) entry which is preliminary data.</text>
</comment>
<accession>A0AA89CR40</accession>
<feature type="transmembrane region" description="Helical" evidence="2">
    <location>
        <begin position="215"/>
        <end position="241"/>
    </location>
</feature>
<dbReference type="PANTHER" id="PTHR37305:SF1">
    <property type="entry name" value="MEMBRANE PROTEIN"/>
    <property type="match status" value="1"/>
</dbReference>
<dbReference type="PANTHER" id="PTHR37305">
    <property type="entry name" value="INTEGRAL MEMBRANE PROTEIN-RELATED"/>
    <property type="match status" value="1"/>
</dbReference>
<feature type="coiled-coil region" evidence="1">
    <location>
        <begin position="78"/>
        <end position="134"/>
    </location>
</feature>
<dbReference type="Proteomes" id="UP000030016">
    <property type="component" value="Unassembled WGS sequence"/>
</dbReference>
<feature type="transmembrane region" description="Helical" evidence="2">
    <location>
        <begin position="314"/>
        <end position="332"/>
    </location>
</feature>
<reference evidence="3 4" key="1">
    <citation type="submission" date="2014-01" db="EMBL/GenBank/DDBJ databases">
        <title>Plasmidome dynamics in the species complex Clostridium novyi sensu lato converts strains of independent lineages into distinctly different pathogens.</title>
        <authorList>
            <person name="Skarin H."/>
            <person name="Segerman B."/>
        </authorList>
    </citation>
    <scope>NUCLEOTIDE SEQUENCE [LARGE SCALE GENOMIC DNA]</scope>
    <source>
        <strain evidence="3 4">4570</strain>
    </source>
</reference>
<dbReference type="AlphaFoldDB" id="A0AA89CR40"/>
<evidence type="ECO:0000256" key="2">
    <source>
        <dbReference type="SAM" id="Phobius"/>
    </source>
</evidence>
<keyword evidence="2" id="KW-0812">Transmembrane</keyword>
<evidence type="ECO:0000256" key="1">
    <source>
        <dbReference type="SAM" id="Coils"/>
    </source>
</evidence>
<feature type="transmembrane region" description="Helical" evidence="2">
    <location>
        <begin position="287"/>
        <end position="308"/>
    </location>
</feature>
<dbReference type="EMBL" id="JDRX01000023">
    <property type="protein sequence ID" value="KGN01157.1"/>
    <property type="molecule type" value="Genomic_DNA"/>
</dbReference>